<protein>
    <submittedName>
        <fullName evidence="1">Uncharacterized protein</fullName>
    </submittedName>
</protein>
<organism evidence="1 2">
    <name type="scientific">Sphaerisporangium aureirubrum</name>
    <dbReference type="NCBI Taxonomy" id="1544736"/>
    <lineage>
        <taxon>Bacteria</taxon>
        <taxon>Bacillati</taxon>
        <taxon>Actinomycetota</taxon>
        <taxon>Actinomycetes</taxon>
        <taxon>Streptosporangiales</taxon>
        <taxon>Streptosporangiaceae</taxon>
        <taxon>Sphaerisporangium</taxon>
    </lineage>
</organism>
<gene>
    <name evidence="1" type="ORF">ACFP1K_18095</name>
</gene>
<evidence type="ECO:0000313" key="2">
    <source>
        <dbReference type="Proteomes" id="UP001596137"/>
    </source>
</evidence>
<sequence length="358" mass="38457">MPNGKIFMTPGVLRDLKTGNTYDIPAGLRGVSPVNTIVTYTLASAREVGSITPGVAGSVVKGCGVDETGQVIPFSAELRGAYPEGTRLWLYGTLDEVGGVDGLKLVIGDQNRRVDLVDPARSAPLRLSEIGVSIEQDIDDKTGDAPDQQYYHVGGGTAWTTRIHTCTALAMWSRTARISYLSHADAGTSSETIAAHMTDFLTRATLAGADLTANGELSVVLFTAQDSLSGWVGSIRRTVDALDRLTAAHTRAVYTAAKCHIAGPDDAIVVSADEQPKVLLASWDYLTYLMDRYRARGEQNIRGILAGALSTADKQPELESTAGRTAEKARERDDRALYLLLASLVGFDEQQARKAWGW</sequence>
<accession>A0ABW1NI72</accession>
<dbReference type="EMBL" id="JBHSRF010000024">
    <property type="protein sequence ID" value="MFC6083089.1"/>
    <property type="molecule type" value="Genomic_DNA"/>
</dbReference>
<reference evidence="2" key="1">
    <citation type="journal article" date="2019" name="Int. J. Syst. Evol. Microbiol.">
        <title>The Global Catalogue of Microorganisms (GCM) 10K type strain sequencing project: providing services to taxonomists for standard genome sequencing and annotation.</title>
        <authorList>
            <consortium name="The Broad Institute Genomics Platform"/>
            <consortium name="The Broad Institute Genome Sequencing Center for Infectious Disease"/>
            <person name="Wu L."/>
            <person name="Ma J."/>
        </authorList>
    </citation>
    <scope>NUCLEOTIDE SEQUENCE [LARGE SCALE GENOMIC DNA]</scope>
    <source>
        <strain evidence="2">JCM 30346</strain>
    </source>
</reference>
<keyword evidence="2" id="KW-1185">Reference proteome</keyword>
<evidence type="ECO:0000313" key="1">
    <source>
        <dbReference type="EMBL" id="MFC6083089.1"/>
    </source>
</evidence>
<name>A0ABW1NI72_9ACTN</name>
<comment type="caution">
    <text evidence="1">The sequence shown here is derived from an EMBL/GenBank/DDBJ whole genome shotgun (WGS) entry which is preliminary data.</text>
</comment>
<proteinExistence type="predicted"/>
<dbReference type="Proteomes" id="UP001596137">
    <property type="component" value="Unassembled WGS sequence"/>
</dbReference>
<dbReference type="RefSeq" id="WP_380754439.1">
    <property type="nucleotide sequence ID" value="NZ_JBHSRF010000024.1"/>
</dbReference>